<dbReference type="AlphaFoldDB" id="A0A9W9ZKB9"/>
<dbReference type="Proteomes" id="UP001163046">
    <property type="component" value="Unassembled WGS sequence"/>
</dbReference>
<feature type="chain" id="PRO_5040991385" description="TNFR-Cys domain-containing protein" evidence="1">
    <location>
        <begin position="22"/>
        <end position="214"/>
    </location>
</feature>
<evidence type="ECO:0000313" key="2">
    <source>
        <dbReference type="EMBL" id="KAJ7383313.1"/>
    </source>
</evidence>
<comment type="caution">
    <text evidence="2">The sequence shown here is derived from an EMBL/GenBank/DDBJ whole genome shotgun (WGS) entry which is preliminary data.</text>
</comment>
<sequence>MKNHIVKKILLLSCCLQSVVGRPIRCSLTTNIVRYDPQYPEVDVECVPCPDCPEGQGLSPQCGSRIPNDSKIECKLCLVNETYSNNHGIESCKPCQECHLKNVIQHCTESQNRILWQKNVPKEVSLMITMSAKNATFAVAMSVKLTDVKDAKTSEWTGTGSVRRQSKISAARGLWTNLSQQLVQRTKNALSLVIVIMTWLKNRLLAYHMTPARS</sequence>
<proteinExistence type="predicted"/>
<dbReference type="OrthoDB" id="5986591at2759"/>
<keyword evidence="3" id="KW-1185">Reference proteome</keyword>
<organism evidence="2 3">
    <name type="scientific">Desmophyllum pertusum</name>
    <dbReference type="NCBI Taxonomy" id="174260"/>
    <lineage>
        <taxon>Eukaryota</taxon>
        <taxon>Metazoa</taxon>
        <taxon>Cnidaria</taxon>
        <taxon>Anthozoa</taxon>
        <taxon>Hexacorallia</taxon>
        <taxon>Scleractinia</taxon>
        <taxon>Caryophylliina</taxon>
        <taxon>Caryophylliidae</taxon>
        <taxon>Desmophyllum</taxon>
    </lineage>
</organism>
<dbReference type="Gene3D" id="2.10.50.10">
    <property type="entry name" value="Tumor Necrosis Factor Receptor, subunit A, domain 2"/>
    <property type="match status" value="1"/>
</dbReference>
<name>A0A9W9ZKB9_9CNID</name>
<evidence type="ECO:0000313" key="3">
    <source>
        <dbReference type="Proteomes" id="UP001163046"/>
    </source>
</evidence>
<gene>
    <name evidence="2" type="ORF">OS493_029281</name>
</gene>
<evidence type="ECO:0000256" key="1">
    <source>
        <dbReference type="SAM" id="SignalP"/>
    </source>
</evidence>
<dbReference type="EMBL" id="MU825902">
    <property type="protein sequence ID" value="KAJ7383313.1"/>
    <property type="molecule type" value="Genomic_DNA"/>
</dbReference>
<keyword evidence="1" id="KW-0732">Signal</keyword>
<evidence type="ECO:0008006" key="4">
    <source>
        <dbReference type="Google" id="ProtNLM"/>
    </source>
</evidence>
<feature type="signal peptide" evidence="1">
    <location>
        <begin position="1"/>
        <end position="21"/>
    </location>
</feature>
<protein>
    <recommendedName>
        <fullName evidence="4">TNFR-Cys domain-containing protein</fullName>
    </recommendedName>
</protein>
<reference evidence="2" key="1">
    <citation type="submission" date="2023-01" db="EMBL/GenBank/DDBJ databases">
        <title>Genome assembly of the deep-sea coral Lophelia pertusa.</title>
        <authorList>
            <person name="Herrera S."/>
            <person name="Cordes E."/>
        </authorList>
    </citation>
    <scope>NUCLEOTIDE SEQUENCE</scope>
    <source>
        <strain evidence="2">USNM1676648</strain>
        <tissue evidence="2">Polyp</tissue>
    </source>
</reference>
<accession>A0A9W9ZKB9</accession>